<dbReference type="AlphaFoldDB" id="A0A934QRN4"/>
<dbReference type="NCBIfam" id="TIGR00075">
    <property type="entry name" value="hypD"/>
    <property type="match status" value="1"/>
</dbReference>
<dbReference type="Gene3D" id="3.40.50.11750">
    <property type="entry name" value="HypD, alpha/beta domain 1"/>
    <property type="match status" value="2"/>
</dbReference>
<keyword evidence="3" id="KW-0408">Iron</keyword>
<evidence type="ECO:0000256" key="2">
    <source>
        <dbReference type="ARBA" id="ARBA00022723"/>
    </source>
</evidence>
<dbReference type="GO" id="GO:0051604">
    <property type="term" value="P:protein maturation"/>
    <property type="evidence" value="ECO:0007669"/>
    <property type="project" value="TreeGrafter"/>
</dbReference>
<dbReference type="GO" id="GO:0051539">
    <property type="term" value="F:4 iron, 4 sulfur cluster binding"/>
    <property type="evidence" value="ECO:0007669"/>
    <property type="project" value="TreeGrafter"/>
</dbReference>
<sequence length="376" mass="41834">MRFVDEFRDAEKARALSAKITSLCEPGRQYKFMEVCGGHTHTIYKHGLEDYLPENIQLVHGPGCPVCVIPMGRVDDAIHIARRPDVLMTSFGDMMRVPGSGGNFFDSNAEGTNIRMVYSPLDSLKIARQNPDTQVVFMAIGFETTTPSTAMTVLRAAEEGLENFSVFCNHVTIIPAIKAILDSPDLRLDGFLGPGHVSTVIGCRPYEFIPRDYSRPVVVAGFEPLDILQSIYQLMVQLREGRCEVENQYSRVVPWDGNIVALRAIAQVMELRPYFEWRGLGFISHSAMRVKDSYADFDAERRFAVPGVRVADPKACQCGEVLKGVLKPWECKVFGTACTPETPIGTCMVSPEGACAAYYNFGRFSRQRVREASHSS</sequence>
<comment type="caution">
    <text evidence="4">The sequence shown here is derived from an EMBL/GenBank/DDBJ whole genome shotgun (WGS) entry which is preliminary data.</text>
</comment>
<evidence type="ECO:0000256" key="1">
    <source>
        <dbReference type="ARBA" id="ARBA00007888"/>
    </source>
</evidence>
<accession>A0A934QRN4</accession>
<comment type="similarity">
    <text evidence="1">Belongs to the HypD family.</text>
</comment>
<evidence type="ECO:0000313" key="5">
    <source>
        <dbReference type="Proteomes" id="UP000635245"/>
    </source>
</evidence>
<dbReference type="PANTHER" id="PTHR30149:SF0">
    <property type="entry name" value="HYDROGENASE MATURATION FACTOR HYPD"/>
    <property type="match status" value="1"/>
</dbReference>
<dbReference type="PANTHER" id="PTHR30149">
    <property type="entry name" value="HYDROGENASE PROTEIN ASSEMBLY PROTEIN HYPD"/>
    <property type="match status" value="1"/>
</dbReference>
<dbReference type="InterPro" id="IPR042243">
    <property type="entry name" value="HypD_1"/>
</dbReference>
<evidence type="ECO:0000256" key="3">
    <source>
        <dbReference type="ARBA" id="ARBA00023004"/>
    </source>
</evidence>
<dbReference type="Gene3D" id="6.10.20.100">
    <property type="match status" value="1"/>
</dbReference>
<dbReference type="InterPro" id="IPR002780">
    <property type="entry name" value="Hyd_form_HypD"/>
</dbReference>
<reference evidence="4" key="1">
    <citation type="submission" date="2020-12" db="EMBL/GenBank/DDBJ databases">
        <title>Prauserella sp. ASG 168, a novel actinomycete isolated from cave rock.</title>
        <authorList>
            <person name="Suriyachadkun C."/>
        </authorList>
    </citation>
    <scope>NUCLEOTIDE SEQUENCE</scope>
    <source>
        <strain evidence="4">ASG 168</strain>
    </source>
</reference>
<organism evidence="4 5">
    <name type="scientific">Prauserella cavernicola</name>
    <dbReference type="NCBI Taxonomy" id="2800127"/>
    <lineage>
        <taxon>Bacteria</taxon>
        <taxon>Bacillati</taxon>
        <taxon>Actinomycetota</taxon>
        <taxon>Actinomycetes</taxon>
        <taxon>Pseudonocardiales</taxon>
        <taxon>Pseudonocardiaceae</taxon>
        <taxon>Prauserella</taxon>
    </lineage>
</organism>
<dbReference type="InterPro" id="IPR042244">
    <property type="entry name" value="HypD_2_sf"/>
</dbReference>
<proteinExistence type="inferred from homology"/>
<dbReference type="Proteomes" id="UP000635245">
    <property type="component" value="Unassembled WGS sequence"/>
</dbReference>
<dbReference type="GO" id="GO:0005506">
    <property type="term" value="F:iron ion binding"/>
    <property type="evidence" value="ECO:0007669"/>
    <property type="project" value="TreeGrafter"/>
</dbReference>
<gene>
    <name evidence="4" type="primary">hypD</name>
    <name evidence="4" type="ORF">JHE00_11495</name>
</gene>
<dbReference type="RefSeq" id="WP_200317718.1">
    <property type="nucleotide sequence ID" value="NZ_JAENJH010000002.1"/>
</dbReference>
<evidence type="ECO:0000313" key="4">
    <source>
        <dbReference type="EMBL" id="MBK1784951.1"/>
    </source>
</evidence>
<name>A0A934QRN4_9PSEU</name>
<protein>
    <submittedName>
        <fullName evidence="4">Hydrogenase formation protein HypD</fullName>
    </submittedName>
</protein>
<dbReference type="EMBL" id="JAENJH010000002">
    <property type="protein sequence ID" value="MBK1784951.1"/>
    <property type="molecule type" value="Genomic_DNA"/>
</dbReference>
<keyword evidence="5" id="KW-1185">Reference proteome</keyword>
<dbReference type="GO" id="GO:0070025">
    <property type="term" value="F:carbon monoxide binding"/>
    <property type="evidence" value="ECO:0007669"/>
    <property type="project" value="TreeGrafter"/>
</dbReference>
<dbReference type="Pfam" id="PF01924">
    <property type="entry name" value="HypD"/>
    <property type="match status" value="1"/>
</dbReference>
<dbReference type="PIRSF" id="PIRSF005622">
    <property type="entry name" value="Hydrgn_mat_hypD"/>
    <property type="match status" value="1"/>
</dbReference>
<keyword evidence="2" id="KW-0479">Metal-binding</keyword>